<dbReference type="InterPro" id="IPR008554">
    <property type="entry name" value="Glutaredoxin-like"/>
</dbReference>
<proteinExistence type="predicted"/>
<accession>A0ABU7V9V7</accession>
<protein>
    <submittedName>
        <fullName evidence="1">Glutaredoxin family protein</fullName>
    </submittedName>
</protein>
<evidence type="ECO:0000313" key="2">
    <source>
        <dbReference type="Proteomes" id="UP001356080"/>
    </source>
</evidence>
<dbReference type="SUPFAM" id="SSF52833">
    <property type="entry name" value="Thioredoxin-like"/>
    <property type="match status" value="1"/>
</dbReference>
<dbReference type="InterPro" id="IPR036249">
    <property type="entry name" value="Thioredoxin-like_sf"/>
</dbReference>
<name>A0ABU7V9V7_9BACI</name>
<evidence type="ECO:0000313" key="1">
    <source>
        <dbReference type="EMBL" id="MEF2290456.1"/>
    </source>
</evidence>
<dbReference type="PANTHER" id="PTHR33558:SF1">
    <property type="entry name" value="GLUTAREDOXIN-LIKE PROTEIN C5ORF63 HOMOLOG"/>
    <property type="match status" value="1"/>
</dbReference>
<organism evidence="1 2">
    <name type="scientific">Virgibacillus dokdonensis</name>
    <dbReference type="NCBI Taxonomy" id="302167"/>
    <lineage>
        <taxon>Bacteria</taxon>
        <taxon>Bacillati</taxon>
        <taxon>Bacillota</taxon>
        <taxon>Bacilli</taxon>
        <taxon>Bacillales</taxon>
        <taxon>Bacillaceae</taxon>
        <taxon>Virgibacillus</taxon>
    </lineage>
</organism>
<dbReference type="Pfam" id="PF05768">
    <property type="entry name" value="Glrx-like"/>
    <property type="match status" value="1"/>
</dbReference>
<keyword evidence="2" id="KW-1185">Reference proteome</keyword>
<dbReference type="Gene3D" id="3.40.30.10">
    <property type="entry name" value="Glutaredoxin"/>
    <property type="match status" value="1"/>
</dbReference>
<dbReference type="PANTHER" id="PTHR33558">
    <property type="entry name" value="GLUTAREDOXIN-LIKE PROTEIN C5ORF63 HOMOLOG"/>
    <property type="match status" value="1"/>
</dbReference>
<dbReference type="RefSeq" id="WP_077705229.1">
    <property type="nucleotide sequence ID" value="NZ_JAZHPM010000001.1"/>
</dbReference>
<gene>
    <name evidence="1" type="ORF">V2W34_00345</name>
</gene>
<reference evidence="1 2" key="1">
    <citation type="submission" date="2024-01" db="EMBL/GenBank/DDBJ databases">
        <title>Survival strategy associated with biotechnological potential of Virgibacillus dokdonensis T4.6 isolated from salt-fermented shrimp paste.</title>
        <authorList>
            <person name="Doan T.V."/>
            <person name="Quach N.T."/>
            <person name="Phi Q.-T."/>
        </authorList>
    </citation>
    <scope>NUCLEOTIDE SEQUENCE [LARGE SCALE GENOMIC DNA]</scope>
    <source>
        <strain evidence="1 2">T4.6</strain>
    </source>
</reference>
<dbReference type="InterPro" id="IPR052565">
    <property type="entry name" value="Glutaredoxin-like_YDR286C"/>
</dbReference>
<dbReference type="EMBL" id="JAZHPM010000001">
    <property type="protein sequence ID" value="MEF2290456.1"/>
    <property type="molecule type" value="Genomic_DNA"/>
</dbReference>
<dbReference type="Proteomes" id="UP001356080">
    <property type="component" value="Unassembled WGS sequence"/>
</dbReference>
<comment type="caution">
    <text evidence="1">The sequence shown here is derived from an EMBL/GenBank/DDBJ whole genome shotgun (WGS) entry which is preliminary data.</text>
</comment>
<sequence>MLILVMIHFYTKKACLLCDEAKLMLEFFQDEYDFNVRECDIYTNDLWLEKYQLLIPCVKVNNAILDASQLNWETLRNFLDQYVGNKR</sequence>